<proteinExistence type="predicted"/>
<evidence type="ECO:0000313" key="2">
    <source>
        <dbReference type="EMBL" id="CAB4261917.1"/>
    </source>
</evidence>
<reference evidence="2 3" key="1">
    <citation type="submission" date="2020-05" db="EMBL/GenBank/DDBJ databases">
        <authorList>
            <person name="Campoy J."/>
            <person name="Schneeberger K."/>
            <person name="Spophaly S."/>
        </authorList>
    </citation>
    <scope>NUCLEOTIDE SEQUENCE [LARGE SCALE GENOMIC DNA]</scope>
    <source>
        <strain evidence="2">PruArmRojPasFocal</strain>
    </source>
</reference>
<feature type="domain" description="KIB1-4 beta-propeller" evidence="1">
    <location>
        <begin position="6"/>
        <end position="108"/>
    </location>
</feature>
<organism evidence="2 3">
    <name type="scientific">Prunus armeniaca</name>
    <name type="common">Apricot</name>
    <name type="synonym">Armeniaca vulgaris</name>
    <dbReference type="NCBI Taxonomy" id="36596"/>
    <lineage>
        <taxon>Eukaryota</taxon>
        <taxon>Viridiplantae</taxon>
        <taxon>Streptophyta</taxon>
        <taxon>Embryophyta</taxon>
        <taxon>Tracheophyta</taxon>
        <taxon>Spermatophyta</taxon>
        <taxon>Magnoliopsida</taxon>
        <taxon>eudicotyledons</taxon>
        <taxon>Gunneridae</taxon>
        <taxon>Pentapetalae</taxon>
        <taxon>rosids</taxon>
        <taxon>fabids</taxon>
        <taxon>Rosales</taxon>
        <taxon>Rosaceae</taxon>
        <taxon>Amygdaloideae</taxon>
        <taxon>Amygdaleae</taxon>
        <taxon>Prunus</taxon>
    </lineage>
</organism>
<dbReference type="Proteomes" id="UP000507222">
    <property type="component" value="Unassembled WGS sequence"/>
</dbReference>
<evidence type="ECO:0000259" key="1">
    <source>
        <dbReference type="Pfam" id="PF03478"/>
    </source>
</evidence>
<name>A0A6J5TFD1_PRUAR</name>
<dbReference type="InterPro" id="IPR005174">
    <property type="entry name" value="KIB1-4_b-propeller"/>
</dbReference>
<dbReference type="EMBL" id="CAEKDK010000001">
    <property type="protein sequence ID" value="CAB4261917.1"/>
    <property type="molecule type" value="Genomic_DNA"/>
</dbReference>
<protein>
    <recommendedName>
        <fullName evidence="1">KIB1-4 beta-propeller domain-containing protein</fullName>
    </recommendedName>
</protein>
<accession>A0A6J5TFD1</accession>
<sequence>MTKVDGQKLYLDVTSDGNCFYALNVDYSVERVNSLNPQVVRLDVYKLEYNNWDGTCAYGWTKVESIGNHALVLGLNQSILISPQEFDHENSIYFTYAPSSDSCFLSVYNLRGKEIEKACDLGLTGLEQPVYWFEPSPLAL</sequence>
<gene>
    <name evidence="2" type="ORF">CURHAP_LOCUS908</name>
</gene>
<dbReference type="AlphaFoldDB" id="A0A6J5TFD1"/>
<evidence type="ECO:0000313" key="3">
    <source>
        <dbReference type="Proteomes" id="UP000507222"/>
    </source>
</evidence>
<dbReference type="Pfam" id="PF03478">
    <property type="entry name" value="Beta-prop_KIB1-4"/>
    <property type="match status" value="1"/>
</dbReference>